<evidence type="ECO:0000313" key="2">
    <source>
        <dbReference type="Proteomes" id="UP000593560"/>
    </source>
</evidence>
<name>A0A7J9GND6_9ROSI</name>
<dbReference type="OrthoDB" id="996362at2759"/>
<gene>
    <name evidence="1" type="ORF">Gohar_009622</name>
</gene>
<evidence type="ECO:0000313" key="1">
    <source>
        <dbReference type="EMBL" id="MBA0799089.1"/>
    </source>
</evidence>
<dbReference type="EMBL" id="JABFAD010000005">
    <property type="protein sequence ID" value="MBA0799089.1"/>
    <property type="molecule type" value="Genomic_DNA"/>
</dbReference>
<keyword evidence="2" id="KW-1185">Reference proteome</keyword>
<reference evidence="1 2" key="1">
    <citation type="journal article" date="2019" name="Genome Biol. Evol.">
        <title>Insights into the evolution of the New World diploid cottons (Gossypium, subgenus Houzingenia) based on genome sequencing.</title>
        <authorList>
            <person name="Grover C.E."/>
            <person name="Arick M.A. 2nd"/>
            <person name="Thrash A."/>
            <person name="Conover J.L."/>
            <person name="Sanders W.S."/>
            <person name="Peterson D.G."/>
            <person name="Frelichowski J.E."/>
            <person name="Scheffler J.A."/>
            <person name="Scheffler B.E."/>
            <person name="Wendel J.F."/>
        </authorList>
    </citation>
    <scope>NUCLEOTIDE SEQUENCE [LARGE SCALE GENOMIC DNA]</scope>
    <source>
        <strain evidence="1">0</strain>
        <tissue evidence="1">Leaf</tissue>
    </source>
</reference>
<proteinExistence type="predicted"/>
<accession>A0A7J9GND6</accession>
<protein>
    <submittedName>
        <fullName evidence="1">Uncharacterized protein</fullName>
    </submittedName>
</protein>
<dbReference type="AlphaFoldDB" id="A0A7J9GND6"/>
<dbReference type="Proteomes" id="UP000593560">
    <property type="component" value="Unassembled WGS sequence"/>
</dbReference>
<comment type="caution">
    <text evidence="1">The sequence shown here is derived from an EMBL/GenBank/DDBJ whole genome shotgun (WGS) entry which is preliminary data.</text>
</comment>
<sequence length="99" mass="11176">MWTSNGNGLRLTQSMVEEEDINLLNGDVLTEVVDGLPLIQFLERVHALIHKSMNKTTVIKLLVKFQDDDDYSKLMVEGLGWFLPVSNGATMDTILFYTS</sequence>
<organism evidence="1 2">
    <name type="scientific">Gossypium harknessii</name>
    <dbReference type="NCBI Taxonomy" id="34285"/>
    <lineage>
        <taxon>Eukaryota</taxon>
        <taxon>Viridiplantae</taxon>
        <taxon>Streptophyta</taxon>
        <taxon>Embryophyta</taxon>
        <taxon>Tracheophyta</taxon>
        <taxon>Spermatophyta</taxon>
        <taxon>Magnoliopsida</taxon>
        <taxon>eudicotyledons</taxon>
        <taxon>Gunneridae</taxon>
        <taxon>Pentapetalae</taxon>
        <taxon>rosids</taxon>
        <taxon>malvids</taxon>
        <taxon>Malvales</taxon>
        <taxon>Malvaceae</taxon>
        <taxon>Malvoideae</taxon>
        <taxon>Gossypium</taxon>
    </lineage>
</organism>